<dbReference type="AlphaFoldDB" id="A0AAQ3GJP2"/>
<evidence type="ECO:0000313" key="8">
    <source>
        <dbReference type="Proteomes" id="UP001151834"/>
    </source>
</evidence>
<keyword evidence="3" id="KW-0762">Sugar transport</keyword>
<keyword evidence="2" id="KW-0597">Phosphoprotein</keyword>
<evidence type="ECO:0000259" key="6">
    <source>
        <dbReference type="PROSITE" id="PS51094"/>
    </source>
</evidence>
<dbReference type="InterPro" id="IPR051541">
    <property type="entry name" value="PTS_SugarTrans_NitroReg"/>
</dbReference>
<organism evidence="7 8">
    <name type="scientific">Lactiplantibacillus pentosus</name>
    <name type="common">Lactobacillus pentosus</name>
    <dbReference type="NCBI Taxonomy" id="1589"/>
    <lineage>
        <taxon>Bacteria</taxon>
        <taxon>Bacillati</taxon>
        <taxon>Bacillota</taxon>
        <taxon>Bacilli</taxon>
        <taxon>Lactobacillales</taxon>
        <taxon>Lactobacillaceae</taxon>
        <taxon>Lactiplantibacillus</taxon>
    </lineage>
</organism>
<dbReference type="Gene3D" id="3.40.930.10">
    <property type="entry name" value="Mannitol-specific EII, Chain A"/>
    <property type="match status" value="1"/>
</dbReference>
<dbReference type="GO" id="GO:0008982">
    <property type="term" value="F:protein-N(PI)-phosphohistidine-sugar phosphotransferase activity"/>
    <property type="evidence" value="ECO:0007669"/>
    <property type="project" value="InterPro"/>
</dbReference>
<dbReference type="InterPro" id="IPR002178">
    <property type="entry name" value="PTS_EIIA_type-2_dom"/>
</dbReference>
<proteinExistence type="predicted"/>
<dbReference type="PROSITE" id="PS00372">
    <property type="entry name" value="PTS_EIIA_TYPE_2_HIS"/>
    <property type="match status" value="1"/>
</dbReference>
<dbReference type="RefSeq" id="WP_105919600.1">
    <property type="nucleotide sequence ID" value="NZ_CP099551.1"/>
</dbReference>
<dbReference type="EMBL" id="JAPEQV010000012">
    <property type="protein sequence ID" value="MDF2313343.1"/>
    <property type="molecule type" value="Genomic_DNA"/>
</dbReference>
<dbReference type="PANTHER" id="PTHR47738:SF2">
    <property type="entry name" value="PTS SYSTEM FRUCTOSE-LIKE EIIA COMPONENT"/>
    <property type="match status" value="1"/>
</dbReference>
<sequence>MAETTVTSVIDSKTVLTHMDATNKDEALQELATALSNAGYLSDTESYIHDVYQREAEGSTGIGNYIAIPHGKSDGVSRIGVAIGILDHEIDWETIDDHGVKVIILFAVGSDTEGAKEHLKLLSLFARKLGRDSVIEALLKADDAEDVKAAFNN</sequence>
<accession>A0AAQ3GJP2</accession>
<reference evidence="7" key="2">
    <citation type="journal article" date="2023" name="Front Nutr">
        <title>Lactiplantibacillus pentosus P2020 protects the hyperuricemia and renal inflammation in mice.</title>
        <authorList>
            <person name="Wang Z."/>
            <person name="Song L."/>
            <person name="Li X."/>
            <person name="Xiao Y."/>
            <person name="Huang Y."/>
            <person name="Zhang Y."/>
            <person name="Li J."/>
            <person name="Li M."/>
            <person name="Ren Z."/>
        </authorList>
    </citation>
    <scope>NUCLEOTIDE SEQUENCE</scope>
    <source>
        <strain evidence="7">P2000</strain>
    </source>
</reference>
<evidence type="ECO:0000256" key="3">
    <source>
        <dbReference type="ARBA" id="ARBA00022597"/>
    </source>
</evidence>
<evidence type="ECO:0000256" key="2">
    <source>
        <dbReference type="ARBA" id="ARBA00022553"/>
    </source>
</evidence>
<dbReference type="PANTHER" id="PTHR47738">
    <property type="entry name" value="PTS SYSTEM FRUCTOSE-LIKE EIIA COMPONENT-RELATED"/>
    <property type="match status" value="1"/>
</dbReference>
<keyword evidence="5" id="KW-0598">Phosphotransferase system</keyword>
<evidence type="ECO:0000313" key="7">
    <source>
        <dbReference type="EMBL" id="MDF2313343.1"/>
    </source>
</evidence>
<evidence type="ECO:0000256" key="5">
    <source>
        <dbReference type="ARBA" id="ARBA00022683"/>
    </source>
</evidence>
<name>A0AAQ3GJP2_LACPE</name>
<evidence type="ECO:0000256" key="4">
    <source>
        <dbReference type="ARBA" id="ARBA00022679"/>
    </source>
</evidence>
<gene>
    <name evidence="7" type="ORF">OOJ94_10970</name>
</gene>
<comment type="caution">
    <text evidence="7">The sequence shown here is derived from an EMBL/GenBank/DDBJ whole genome shotgun (WGS) entry which is preliminary data.</text>
</comment>
<dbReference type="NCBIfam" id="TIGR00848">
    <property type="entry name" value="fruA"/>
    <property type="match status" value="1"/>
</dbReference>
<dbReference type="SUPFAM" id="SSF55804">
    <property type="entry name" value="Phoshotransferase/anion transport protein"/>
    <property type="match status" value="1"/>
</dbReference>
<protein>
    <submittedName>
        <fullName evidence="7">Fructose PTS transporter subunit IIA</fullName>
        <ecNumber evidence="7">2.7.1.202</ecNumber>
    </submittedName>
</protein>
<dbReference type="InterPro" id="IPR004715">
    <property type="entry name" value="PTS_IIA_fruc"/>
</dbReference>
<keyword evidence="4 7" id="KW-0808">Transferase</keyword>
<evidence type="ECO:0000256" key="1">
    <source>
        <dbReference type="ARBA" id="ARBA00022448"/>
    </source>
</evidence>
<dbReference type="CDD" id="cd00211">
    <property type="entry name" value="PTS_IIA_fru"/>
    <property type="match status" value="1"/>
</dbReference>
<dbReference type="Pfam" id="PF00359">
    <property type="entry name" value="PTS_EIIA_2"/>
    <property type="match status" value="1"/>
</dbReference>
<dbReference type="GO" id="GO:0016020">
    <property type="term" value="C:membrane"/>
    <property type="evidence" value="ECO:0007669"/>
    <property type="project" value="InterPro"/>
</dbReference>
<dbReference type="GO" id="GO:0009401">
    <property type="term" value="P:phosphoenolpyruvate-dependent sugar phosphotransferase system"/>
    <property type="evidence" value="ECO:0007669"/>
    <property type="project" value="UniProtKB-KW"/>
</dbReference>
<keyword evidence="1" id="KW-0813">Transport</keyword>
<dbReference type="InterPro" id="IPR016152">
    <property type="entry name" value="PTrfase/Anion_transptr"/>
</dbReference>
<reference evidence="7" key="1">
    <citation type="submission" date="2022-11" db="EMBL/GenBank/DDBJ databases">
        <authorList>
            <person name="Wang Z."/>
        </authorList>
    </citation>
    <scope>NUCLEOTIDE SEQUENCE</scope>
    <source>
        <strain evidence="7">P2000</strain>
    </source>
</reference>
<dbReference type="Proteomes" id="UP001151834">
    <property type="component" value="Unassembled WGS sequence"/>
</dbReference>
<feature type="domain" description="PTS EIIA type-2" evidence="6">
    <location>
        <begin position="8"/>
        <end position="153"/>
    </location>
</feature>
<dbReference type="PROSITE" id="PS51094">
    <property type="entry name" value="PTS_EIIA_TYPE_2"/>
    <property type="match status" value="1"/>
</dbReference>
<dbReference type="EC" id="2.7.1.202" evidence="7"/>